<dbReference type="Proteomes" id="UP000799539">
    <property type="component" value="Unassembled WGS sequence"/>
</dbReference>
<organism evidence="1 2">
    <name type="scientific">Cercospora zeae-maydis SCOH1-5</name>
    <dbReference type="NCBI Taxonomy" id="717836"/>
    <lineage>
        <taxon>Eukaryota</taxon>
        <taxon>Fungi</taxon>
        <taxon>Dikarya</taxon>
        <taxon>Ascomycota</taxon>
        <taxon>Pezizomycotina</taxon>
        <taxon>Dothideomycetes</taxon>
        <taxon>Dothideomycetidae</taxon>
        <taxon>Mycosphaerellales</taxon>
        <taxon>Mycosphaerellaceae</taxon>
        <taxon>Cercospora</taxon>
    </lineage>
</organism>
<accession>A0A6A6F9M9</accession>
<sequence length="165" mass="18280">MPHAALLMVRRRLVHRPCQKPLSTAVVHHDQLPGTASANVAADASITIDRHTVCSSARVHWWHEQGWSFFRHLSPLWASAIPAEHPGAAHILDLCCSTLLPTQELTKPCVATSCLSPNHHIHDALLFSVVPVHDKIWKTFVNLHEGHDQAAAVEANFSLARDSRK</sequence>
<dbReference type="EMBL" id="ML992683">
    <property type="protein sequence ID" value="KAF2210065.1"/>
    <property type="molecule type" value="Genomic_DNA"/>
</dbReference>
<proteinExistence type="predicted"/>
<evidence type="ECO:0000313" key="1">
    <source>
        <dbReference type="EMBL" id="KAF2210065.1"/>
    </source>
</evidence>
<reference evidence="1" key="1">
    <citation type="journal article" date="2020" name="Stud. Mycol.">
        <title>101 Dothideomycetes genomes: a test case for predicting lifestyles and emergence of pathogens.</title>
        <authorList>
            <person name="Haridas S."/>
            <person name="Albert R."/>
            <person name="Binder M."/>
            <person name="Bloem J."/>
            <person name="Labutti K."/>
            <person name="Salamov A."/>
            <person name="Andreopoulos B."/>
            <person name="Baker S."/>
            <person name="Barry K."/>
            <person name="Bills G."/>
            <person name="Bluhm B."/>
            <person name="Cannon C."/>
            <person name="Castanera R."/>
            <person name="Culley D."/>
            <person name="Daum C."/>
            <person name="Ezra D."/>
            <person name="Gonzalez J."/>
            <person name="Henrissat B."/>
            <person name="Kuo A."/>
            <person name="Liang C."/>
            <person name="Lipzen A."/>
            <person name="Lutzoni F."/>
            <person name="Magnuson J."/>
            <person name="Mondo S."/>
            <person name="Nolan M."/>
            <person name="Ohm R."/>
            <person name="Pangilinan J."/>
            <person name="Park H.-J."/>
            <person name="Ramirez L."/>
            <person name="Alfaro M."/>
            <person name="Sun H."/>
            <person name="Tritt A."/>
            <person name="Yoshinaga Y."/>
            <person name="Zwiers L.-H."/>
            <person name="Turgeon B."/>
            <person name="Goodwin S."/>
            <person name="Spatafora J."/>
            <person name="Crous P."/>
            <person name="Grigoriev I."/>
        </authorList>
    </citation>
    <scope>NUCLEOTIDE SEQUENCE</scope>
    <source>
        <strain evidence="1">SCOH1-5</strain>
    </source>
</reference>
<keyword evidence="2" id="KW-1185">Reference proteome</keyword>
<gene>
    <name evidence="1" type="ORF">CERZMDRAFT_86383</name>
</gene>
<dbReference type="AlphaFoldDB" id="A0A6A6F9M9"/>
<name>A0A6A6F9M9_9PEZI</name>
<evidence type="ECO:0000313" key="2">
    <source>
        <dbReference type="Proteomes" id="UP000799539"/>
    </source>
</evidence>
<protein>
    <submittedName>
        <fullName evidence="1">Uncharacterized protein</fullName>
    </submittedName>
</protein>